<evidence type="ECO:0000256" key="1">
    <source>
        <dbReference type="SAM" id="MobiDB-lite"/>
    </source>
</evidence>
<dbReference type="InterPro" id="IPR050473">
    <property type="entry name" value="A2M/Complement_sys"/>
</dbReference>
<dbReference type="InterPro" id="IPR036595">
    <property type="entry name" value="A-macroglobulin_rcpt-bd_sf"/>
</dbReference>
<comment type="caution">
    <text evidence="2">The sequence shown here is derived from an EMBL/GenBank/DDBJ whole genome shotgun (WGS) entry which is preliminary data.</text>
</comment>
<dbReference type="Gene3D" id="2.60.120.1540">
    <property type="match status" value="1"/>
</dbReference>
<feature type="compositionally biased region" description="Acidic residues" evidence="1">
    <location>
        <begin position="44"/>
        <end position="65"/>
    </location>
</feature>
<dbReference type="SUPFAM" id="SSF49410">
    <property type="entry name" value="Alpha-macroglobulin receptor domain"/>
    <property type="match status" value="1"/>
</dbReference>
<feature type="non-terminal residue" evidence="2">
    <location>
        <position position="271"/>
    </location>
</feature>
<dbReference type="PANTHER" id="PTHR11412">
    <property type="entry name" value="MACROGLOBULIN / COMPLEMENT"/>
    <property type="match status" value="1"/>
</dbReference>
<keyword evidence="3" id="KW-1185">Reference proteome</keyword>
<proteinExistence type="predicted"/>
<sequence>MSIPLMRLLMQSLTHIKEQASAAEVEGSLDDSQPLSAQGSLLDEVADEEEEEEDDGDEYLWEEDASQGAIETGGVARYRHTKRRCSDTDNDPDRCSVAVWSLQSCHTDSSPATNDPEVPGNQGKHRDTTIALQAMAKYAKVIYRKKGDLTITIRSKSGFEKIVHVDKDNSLSVQKVNLPEIPGEYTVSATGKGFVYFQSHLHCNVLPKESEKGYFSFNVSTEPSHWTHASKKEFNIHVDVGYLGRRENTNMALIIVTMVSGYVPDRESVNK</sequence>
<dbReference type="EMBL" id="CAUEEQ010042403">
    <property type="protein sequence ID" value="CAJ0956714.1"/>
    <property type="molecule type" value="Genomic_DNA"/>
</dbReference>
<dbReference type="Proteomes" id="UP001176940">
    <property type="component" value="Unassembled WGS sequence"/>
</dbReference>
<feature type="compositionally biased region" description="Polar residues" evidence="1">
    <location>
        <begin position="30"/>
        <end position="39"/>
    </location>
</feature>
<dbReference type="Gene3D" id="2.60.40.690">
    <property type="entry name" value="Alpha-macroglobulin, receptor-binding domain"/>
    <property type="match status" value="1"/>
</dbReference>
<reference evidence="2" key="1">
    <citation type="submission" date="2023-07" db="EMBL/GenBank/DDBJ databases">
        <authorList>
            <person name="Stuckert A."/>
        </authorList>
    </citation>
    <scope>NUCLEOTIDE SEQUENCE</scope>
</reference>
<gene>
    <name evidence="2" type="ORF">RIMI_LOCUS15640102</name>
</gene>
<feature type="region of interest" description="Disordered" evidence="1">
    <location>
        <begin position="24"/>
        <end position="66"/>
    </location>
</feature>
<name>A0ABN9M5W1_9NEOB</name>
<accession>A0ABN9M5W1</accession>
<evidence type="ECO:0000313" key="3">
    <source>
        <dbReference type="Proteomes" id="UP001176940"/>
    </source>
</evidence>
<evidence type="ECO:0000313" key="2">
    <source>
        <dbReference type="EMBL" id="CAJ0956714.1"/>
    </source>
</evidence>
<protein>
    <submittedName>
        <fullName evidence="2">Uncharacterized protein</fullName>
    </submittedName>
</protein>
<organism evidence="2 3">
    <name type="scientific">Ranitomeya imitator</name>
    <name type="common">mimic poison frog</name>
    <dbReference type="NCBI Taxonomy" id="111125"/>
    <lineage>
        <taxon>Eukaryota</taxon>
        <taxon>Metazoa</taxon>
        <taxon>Chordata</taxon>
        <taxon>Craniata</taxon>
        <taxon>Vertebrata</taxon>
        <taxon>Euteleostomi</taxon>
        <taxon>Amphibia</taxon>
        <taxon>Batrachia</taxon>
        <taxon>Anura</taxon>
        <taxon>Neobatrachia</taxon>
        <taxon>Hyloidea</taxon>
        <taxon>Dendrobatidae</taxon>
        <taxon>Dendrobatinae</taxon>
        <taxon>Ranitomeya</taxon>
    </lineage>
</organism>
<dbReference type="PANTHER" id="PTHR11412:SF182">
    <property type="entry name" value="ALPHA-2-MACROGLOBULIN-LIKE PROTEIN 1"/>
    <property type="match status" value="1"/>
</dbReference>